<dbReference type="Proteomes" id="UP000030653">
    <property type="component" value="Unassembled WGS sequence"/>
</dbReference>
<proteinExistence type="predicted"/>
<dbReference type="RefSeq" id="XP_040629212.1">
    <property type="nucleotide sequence ID" value="XM_040770121.1"/>
</dbReference>
<dbReference type="EMBL" id="JH795862">
    <property type="protein sequence ID" value="EJU02315.1"/>
    <property type="molecule type" value="Genomic_DNA"/>
</dbReference>
<keyword evidence="3" id="KW-1185">Reference proteome</keyword>
<dbReference type="GeneID" id="63685183"/>
<feature type="chain" id="PRO_5004067525" description="F-box domain-containing protein" evidence="1">
    <location>
        <begin position="25"/>
        <end position="316"/>
    </location>
</feature>
<organism evidence="2 3">
    <name type="scientific">Dacryopinax primogenitus (strain DJM 731)</name>
    <name type="common">Brown rot fungus</name>
    <dbReference type="NCBI Taxonomy" id="1858805"/>
    <lineage>
        <taxon>Eukaryota</taxon>
        <taxon>Fungi</taxon>
        <taxon>Dikarya</taxon>
        <taxon>Basidiomycota</taxon>
        <taxon>Agaricomycotina</taxon>
        <taxon>Dacrymycetes</taxon>
        <taxon>Dacrymycetales</taxon>
        <taxon>Dacrymycetaceae</taxon>
        <taxon>Dacryopinax</taxon>
    </lineage>
</organism>
<protein>
    <recommendedName>
        <fullName evidence="4">F-box domain-containing protein</fullName>
    </recommendedName>
</protein>
<dbReference type="OrthoDB" id="6365676at2759"/>
<evidence type="ECO:0000256" key="1">
    <source>
        <dbReference type="SAM" id="SignalP"/>
    </source>
</evidence>
<sequence>MPTLPTELWLLIVSPLVDVQYALSAPQPADVQRTLHALSLTSRQLNAVPSQYIYDCIWIRSHHALSLLLAHYRRRRVRTLIYSGPLRSFPLDDVHLLLTHVAPTLERLFLSLSLGMPLATYNNPLLLLRPTLQLCNHLRELGSFSNASDELLFPLRRTVRRALQPAPDLLTWPGVERVALVNLNMGSALQLAHVLPNLKSVALPAQGFEEGLVYHLQTILHSLPPGQTDLVWVRHKDNTEEGESGAWFLFHFLPLVERLASDFAGKVRMWLLHAPVGRVGLGWWMMQRMLQGEMWMDMGIRLGGDREEGKSEVREE</sequence>
<evidence type="ECO:0000313" key="2">
    <source>
        <dbReference type="EMBL" id="EJU02315.1"/>
    </source>
</evidence>
<feature type="signal peptide" evidence="1">
    <location>
        <begin position="1"/>
        <end position="24"/>
    </location>
</feature>
<gene>
    <name evidence="2" type="ORF">DACRYDRAFT_116038</name>
</gene>
<evidence type="ECO:0008006" key="4">
    <source>
        <dbReference type="Google" id="ProtNLM"/>
    </source>
</evidence>
<keyword evidence="1" id="KW-0732">Signal</keyword>
<dbReference type="AlphaFoldDB" id="M5G271"/>
<evidence type="ECO:0000313" key="3">
    <source>
        <dbReference type="Proteomes" id="UP000030653"/>
    </source>
</evidence>
<reference evidence="2 3" key="1">
    <citation type="journal article" date="2012" name="Science">
        <title>The Paleozoic origin of enzymatic lignin decomposition reconstructed from 31 fungal genomes.</title>
        <authorList>
            <person name="Floudas D."/>
            <person name="Binder M."/>
            <person name="Riley R."/>
            <person name="Barry K."/>
            <person name="Blanchette R.A."/>
            <person name="Henrissat B."/>
            <person name="Martinez A.T."/>
            <person name="Otillar R."/>
            <person name="Spatafora J.W."/>
            <person name="Yadav J.S."/>
            <person name="Aerts A."/>
            <person name="Benoit I."/>
            <person name="Boyd A."/>
            <person name="Carlson A."/>
            <person name="Copeland A."/>
            <person name="Coutinho P.M."/>
            <person name="de Vries R.P."/>
            <person name="Ferreira P."/>
            <person name="Findley K."/>
            <person name="Foster B."/>
            <person name="Gaskell J."/>
            <person name="Glotzer D."/>
            <person name="Gorecki P."/>
            <person name="Heitman J."/>
            <person name="Hesse C."/>
            <person name="Hori C."/>
            <person name="Igarashi K."/>
            <person name="Jurgens J.A."/>
            <person name="Kallen N."/>
            <person name="Kersten P."/>
            <person name="Kohler A."/>
            <person name="Kuees U."/>
            <person name="Kumar T.K.A."/>
            <person name="Kuo A."/>
            <person name="LaButti K."/>
            <person name="Larrondo L.F."/>
            <person name="Lindquist E."/>
            <person name="Ling A."/>
            <person name="Lombard V."/>
            <person name="Lucas S."/>
            <person name="Lundell T."/>
            <person name="Martin R."/>
            <person name="McLaughlin D.J."/>
            <person name="Morgenstern I."/>
            <person name="Morin E."/>
            <person name="Murat C."/>
            <person name="Nagy L.G."/>
            <person name="Nolan M."/>
            <person name="Ohm R.A."/>
            <person name="Patyshakuliyeva A."/>
            <person name="Rokas A."/>
            <person name="Ruiz-Duenas F.J."/>
            <person name="Sabat G."/>
            <person name="Salamov A."/>
            <person name="Samejima M."/>
            <person name="Schmutz J."/>
            <person name="Slot J.C."/>
            <person name="St John F."/>
            <person name="Stenlid J."/>
            <person name="Sun H."/>
            <person name="Sun S."/>
            <person name="Syed K."/>
            <person name="Tsang A."/>
            <person name="Wiebenga A."/>
            <person name="Young D."/>
            <person name="Pisabarro A."/>
            <person name="Eastwood D.C."/>
            <person name="Martin F."/>
            <person name="Cullen D."/>
            <person name="Grigoriev I.V."/>
            <person name="Hibbett D.S."/>
        </authorList>
    </citation>
    <scope>NUCLEOTIDE SEQUENCE [LARGE SCALE GENOMIC DNA]</scope>
    <source>
        <strain evidence="2 3">DJM-731 SS1</strain>
    </source>
</reference>
<name>M5G271_DACPD</name>
<accession>M5G271</accession>
<dbReference type="HOGENOM" id="CLU_880052_0_0_1"/>